<reference evidence="2 3" key="1">
    <citation type="submission" date="2024-11" db="EMBL/GenBank/DDBJ databases">
        <title>Adaptive evolution of stress response genes in parasites aligns with host niche diversity.</title>
        <authorList>
            <person name="Hahn C."/>
            <person name="Resl P."/>
        </authorList>
    </citation>
    <scope>NUCLEOTIDE SEQUENCE [LARGE SCALE GENOMIC DNA]</scope>
    <source>
        <strain evidence="2">EGGRZ-B1_66</strain>
        <tissue evidence="2">Body</tissue>
    </source>
</reference>
<evidence type="ECO:0000313" key="3">
    <source>
        <dbReference type="Proteomes" id="UP001626550"/>
    </source>
</evidence>
<organism evidence="2 3">
    <name type="scientific">Cichlidogyrus casuarinus</name>
    <dbReference type="NCBI Taxonomy" id="1844966"/>
    <lineage>
        <taxon>Eukaryota</taxon>
        <taxon>Metazoa</taxon>
        <taxon>Spiralia</taxon>
        <taxon>Lophotrochozoa</taxon>
        <taxon>Platyhelminthes</taxon>
        <taxon>Monogenea</taxon>
        <taxon>Monopisthocotylea</taxon>
        <taxon>Dactylogyridea</taxon>
        <taxon>Ancyrocephalidae</taxon>
        <taxon>Cichlidogyrus</taxon>
    </lineage>
</organism>
<feature type="region of interest" description="Disordered" evidence="1">
    <location>
        <begin position="17"/>
        <end position="66"/>
    </location>
</feature>
<gene>
    <name evidence="2" type="ORF">Ciccas_004889</name>
</gene>
<dbReference type="Proteomes" id="UP001626550">
    <property type="component" value="Unassembled WGS sequence"/>
</dbReference>
<name>A0ABD2QA80_9PLAT</name>
<evidence type="ECO:0000313" key="2">
    <source>
        <dbReference type="EMBL" id="KAL3316465.1"/>
    </source>
</evidence>
<keyword evidence="3" id="KW-1185">Reference proteome</keyword>
<proteinExistence type="predicted"/>
<accession>A0ABD2QA80</accession>
<protein>
    <submittedName>
        <fullName evidence="2">Uncharacterized protein</fullName>
    </submittedName>
</protein>
<dbReference type="AlphaFoldDB" id="A0ABD2QA80"/>
<feature type="compositionally biased region" description="Basic and acidic residues" evidence="1">
    <location>
        <begin position="44"/>
        <end position="66"/>
    </location>
</feature>
<sequence>MVSRADVIDRAAEYPRRRLLSNAEEDDEPNRNRYSGRRRAQSQSRDERRDEEYVSRRNRLRDPYPGRYIEEDPYRYEDAYYPPRRYPRYEAPIPSYYSQPPPSVPPPRKAYHRSEYFTEIHDPYNEFAALSLTSPRYEPQRVIQVPITMPQMGPYTTNANSCTADGYCSQNAIASSPFLTCDPSRQSCRNIYPHQSHF</sequence>
<evidence type="ECO:0000256" key="1">
    <source>
        <dbReference type="SAM" id="MobiDB-lite"/>
    </source>
</evidence>
<comment type="caution">
    <text evidence="2">The sequence shown here is derived from an EMBL/GenBank/DDBJ whole genome shotgun (WGS) entry which is preliminary data.</text>
</comment>
<dbReference type="EMBL" id="JBJKFK010000536">
    <property type="protein sequence ID" value="KAL3316465.1"/>
    <property type="molecule type" value="Genomic_DNA"/>
</dbReference>